<keyword evidence="2" id="KW-1185">Reference proteome</keyword>
<sequence>MSKFKRRQFVLSSITGAFFVLLNSITKKSFAQIPVKTSGLQAKLIPQIAEATRRIDIQEVGRRSQELNATADEIDAALDALENKLVRIKAPSSDSAVASTIEVNAVESLTSQEKQAANNLVTAFQEKLKAGEFTELDLKQDEQTVEFPLQTKQACSNGRVCWKFKWWGVRIRLNHCAVQWATAGGNIAALAAPGPIKAAIIFFIAILNAFDKGCGVQIHWLWIGVSWIKPKSCSKCN</sequence>
<accession>A0A433UXW2</accession>
<comment type="caution">
    <text evidence="1">The sequence shown here is derived from an EMBL/GenBank/DDBJ whole genome shotgun (WGS) entry which is preliminary data.</text>
</comment>
<organism evidence="1 2">
    <name type="scientific">Dulcicalothrix desertica PCC 7102</name>
    <dbReference type="NCBI Taxonomy" id="232991"/>
    <lineage>
        <taxon>Bacteria</taxon>
        <taxon>Bacillati</taxon>
        <taxon>Cyanobacteriota</taxon>
        <taxon>Cyanophyceae</taxon>
        <taxon>Nostocales</taxon>
        <taxon>Calotrichaceae</taxon>
        <taxon>Dulcicalothrix</taxon>
    </lineage>
</organism>
<reference evidence="1" key="1">
    <citation type="submission" date="2018-12" db="EMBL/GenBank/DDBJ databases">
        <authorList>
            <person name="Will S."/>
            <person name="Neumann-Schaal M."/>
            <person name="Henke P."/>
        </authorList>
    </citation>
    <scope>NUCLEOTIDE SEQUENCE</scope>
    <source>
        <strain evidence="1">PCC 7102</strain>
    </source>
</reference>
<dbReference type="RefSeq" id="WP_127086110.1">
    <property type="nucleotide sequence ID" value="NZ_RSCL01000028.1"/>
</dbReference>
<evidence type="ECO:0000313" key="1">
    <source>
        <dbReference type="EMBL" id="RUS98671.1"/>
    </source>
</evidence>
<dbReference type="OrthoDB" id="517551at2"/>
<proteinExistence type="predicted"/>
<name>A0A433UXW2_9CYAN</name>
<gene>
    <name evidence="1" type="ORF">DSM106972_080570</name>
</gene>
<evidence type="ECO:0000313" key="2">
    <source>
        <dbReference type="Proteomes" id="UP000271624"/>
    </source>
</evidence>
<dbReference type="EMBL" id="RSCL01000028">
    <property type="protein sequence ID" value="RUS98671.1"/>
    <property type="molecule type" value="Genomic_DNA"/>
</dbReference>
<protein>
    <submittedName>
        <fullName evidence="1">Uncharacterized protein</fullName>
    </submittedName>
</protein>
<reference evidence="1" key="2">
    <citation type="journal article" date="2019" name="Genome Biol. Evol.">
        <title>Day and night: Metabolic profiles and evolutionary relationships of six axenic non-marine cyanobacteria.</title>
        <authorList>
            <person name="Will S.E."/>
            <person name="Henke P."/>
            <person name="Boedeker C."/>
            <person name="Huang S."/>
            <person name="Brinkmann H."/>
            <person name="Rohde M."/>
            <person name="Jarek M."/>
            <person name="Friedl T."/>
            <person name="Seufert S."/>
            <person name="Schumacher M."/>
            <person name="Overmann J."/>
            <person name="Neumann-Schaal M."/>
            <person name="Petersen J."/>
        </authorList>
    </citation>
    <scope>NUCLEOTIDE SEQUENCE [LARGE SCALE GENOMIC DNA]</scope>
    <source>
        <strain evidence="1">PCC 7102</strain>
    </source>
</reference>
<dbReference type="Proteomes" id="UP000271624">
    <property type="component" value="Unassembled WGS sequence"/>
</dbReference>
<dbReference type="AlphaFoldDB" id="A0A433UXW2"/>